<dbReference type="Gene3D" id="1.10.10.10">
    <property type="entry name" value="Winged helix-like DNA-binding domain superfamily/Winged helix DNA-binding domain"/>
    <property type="match status" value="1"/>
</dbReference>
<reference evidence="2" key="3">
    <citation type="submission" date="2022-06" db="EMBL/GenBank/DDBJ databases">
        <title>Genomic Encyclopedia of Type Strains, Phase III (KMG-III): the genomes of soil and plant-associated and newly described type strains.</title>
        <authorList>
            <person name="Whitman W."/>
        </authorList>
    </citation>
    <scope>NUCLEOTIDE SEQUENCE</scope>
    <source>
        <strain evidence="2">CPCC 202695</strain>
    </source>
</reference>
<name>A0A1H1YD28_9MICO</name>
<evidence type="ECO:0000313" key="4">
    <source>
        <dbReference type="Proteomes" id="UP000199482"/>
    </source>
</evidence>
<evidence type="ECO:0000313" key="3">
    <source>
        <dbReference type="EMBL" id="SDT19353.1"/>
    </source>
</evidence>
<dbReference type="Proteomes" id="UP000199482">
    <property type="component" value="Chromosome I"/>
</dbReference>
<protein>
    <submittedName>
        <fullName evidence="2">NBD/HSP70 family sugar kinase</fullName>
    </submittedName>
    <submittedName>
        <fullName evidence="3">Sugar kinase of the NBD/HSP70 family, may contain an N-terminal HTH domain</fullName>
    </submittedName>
</protein>
<dbReference type="Pfam" id="PF00480">
    <property type="entry name" value="ROK"/>
    <property type="match status" value="1"/>
</dbReference>
<dbReference type="OrthoDB" id="5174513at2"/>
<dbReference type="GO" id="GO:0016301">
    <property type="term" value="F:kinase activity"/>
    <property type="evidence" value="ECO:0007669"/>
    <property type="project" value="UniProtKB-KW"/>
</dbReference>
<dbReference type="InterPro" id="IPR000600">
    <property type="entry name" value="ROK"/>
</dbReference>
<sequence>MTQPGAPADSHALPTAAPGAAPVAHVAAVVDHLLAKGAATRSELASATGLGRTAVSALVHRLVERGVVIESDGAPGPRGARVALAVADRLILAAGVRGDEAVATLLELDGAEVARYEEPVAVTDDDFRGPAAASLDALAVVVDRALARAGRDGRSLATTGIIVQGAVAGSPELAVLDDAFGLEPADVIAAVRDRSERLADVEPEFTVPAFLVSEPAARAVDEASIRGAAVLLHLTGEPQVAAGIAIAGAPYLGAHGLAGTFGHLPVVPDGVRCGCGQRGCLRTVASPAVLLERAELDDVDRQYGRRAALDELAARVAEAEDRARWAWLDAALWIGRALQVVVPSVDPDVITVGGWWAPLAGDIEAAFRDNRPALGGGALASIPPIVAAGAVVSPGAAAVRHARDRLRSTLVAAAIA</sequence>
<keyword evidence="3" id="KW-0418">Kinase</keyword>
<dbReference type="STRING" id="589382.SAMN04489721_2725"/>
<dbReference type="InterPro" id="IPR036388">
    <property type="entry name" value="WH-like_DNA-bd_sf"/>
</dbReference>
<dbReference type="EMBL" id="SODL02000001">
    <property type="protein sequence ID" value="MCP2366650.1"/>
    <property type="molecule type" value="Genomic_DNA"/>
</dbReference>
<proteinExistence type="inferred from homology"/>
<gene>
    <name evidence="2" type="ORF">BCL57_000792</name>
    <name evidence="3" type="ORF">SAMN04489721_2725</name>
</gene>
<dbReference type="EMBL" id="LT629755">
    <property type="protein sequence ID" value="SDT19353.1"/>
    <property type="molecule type" value="Genomic_DNA"/>
</dbReference>
<comment type="similarity">
    <text evidence="1">Belongs to the ROK (NagC/XylR) family.</text>
</comment>
<dbReference type="PANTHER" id="PTHR18964:SF173">
    <property type="entry name" value="GLUCOKINASE"/>
    <property type="match status" value="1"/>
</dbReference>
<evidence type="ECO:0000256" key="1">
    <source>
        <dbReference type="ARBA" id="ARBA00006479"/>
    </source>
</evidence>
<evidence type="ECO:0000313" key="2">
    <source>
        <dbReference type="EMBL" id="MCP2366650.1"/>
    </source>
</evidence>
<reference evidence="4" key="1">
    <citation type="submission" date="2016-10" db="EMBL/GenBank/DDBJ databases">
        <authorList>
            <person name="Varghese N."/>
            <person name="Submissions S."/>
        </authorList>
    </citation>
    <scope>NUCLEOTIDE SEQUENCE [LARGE SCALE GENOMIC DNA]</scope>
    <source>
        <strain evidence="4">CPCC 202695</strain>
    </source>
</reference>
<evidence type="ECO:0000313" key="5">
    <source>
        <dbReference type="Proteomes" id="UP000893823"/>
    </source>
</evidence>
<organism evidence="3 4">
    <name type="scientific">Agromyces flavus</name>
    <dbReference type="NCBI Taxonomy" id="589382"/>
    <lineage>
        <taxon>Bacteria</taxon>
        <taxon>Bacillati</taxon>
        <taxon>Actinomycetota</taxon>
        <taxon>Actinomycetes</taxon>
        <taxon>Micrococcales</taxon>
        <taxon>Microbacteriaceae</taxon>
        <taxon>Agromyces</taxon>
    </lineage>
</organism>
<dbReference type="Gene3D" id="3.30.420.40">
    <property type="match status" value="2"/>
</dbReference>
<dbReference type="InterPro" id="IPR043129">
    <property type="entry name" value="ATPase_NBD"/>
</dbReference>
<keyword evidence="3" id="KW-0808">Transferase</keyword>
<dbReference type="PANTHER" id="PTHR18964">
    <property type="entry name" value="ROK (REPRESSOR, ORF, KINASE) FAMILY"/>
    <property type="match status" value="1"/>
</dbReference>
<dbReference type="InterPro" id="IPR036390">
    <property type="entry name" value="WH_DNA-bd_sf"/>
</dbReference>
<reference evidence="3" key="2">
    <citation type="submission" date="2016-10" db="EMBL/GenBank/DDBJ databases">
        <authorList>
            <person name="de Groot N.N."/>
        </authorList>
    </citation>
    <scope>NUCLEOTIDE SEQUENCE [LARGE SCALE GENOMIC DNA]</scope>
    <source>
        <strain evidence="3">CPCC 202695</strain>
    </source>
</reference>
<dbReference type="SUPFAM" id="SSF46785">
    <property type="entry name" value="Winged helix' DNA-binding domain"/>
    <property type="match status" value="1"/>
</dbReference>
<dbReference type="SUPFAM" id="SSF53067">
    <property type="entry name" value="Actin-like ATPase domain"/>
    <property type="match status" value="1"/>
</dbReference>
<dbReference type="AlphaFoldDB" id="A0A1H1YD28"/>
<keyword evidence="5" id="KW-1185">Reference proteome</keyword>
<accession>A0A1H1YD28</accession>
<dbReference type="RefSeq" id="WP_092673470.1">
    <property type="nucleotide sequence ID" value="NZ_BMDN01000001.1"/>
</dbReference>
<dbReference type="Proteomes" id="UP000893823">
    <property type="component" value="Unassembled WGS sequence"/>
</dbReference>